<dbReference type="Proteomes" id="UP000189670">
    <property type="component" value="Unassembled WGS sequence"/>
</dbReference>
<accession>A0A1V1P3T1</accession>
<organism evidence="1 2">
    <name type="scientific">Candidatus Magnetoglobus multicellularis str. Araruama</name>
    <dbReference type="NCBI Taxonomy" id="890399"/>
    <lineage>
        <taxon>Bacteria</taxon>
        <taxon>Pseudomonadati</taxon>
        <taxon>Thermodesulfobacteriota</taxon>
        <taxon>Desulfobacteria</taxon>
        <taxon>Desulfobacterales</taxon>
        <taxon>Desulfobacteraceae</taxon>
        <taxon>Candidatus Magnetoglobus</taxon>
    </lineage>
</organism>
<dbReference type="EMBL" id="ATBP01000631">
    <property type="protein sequence ID" value="ETR69480.1"/>
    <property type="molecule type" value="Genomic_DNA"/>
</dbReference>
<evidence type="ECO:0000313" key="2">
    <source>
        <dbReference type="Proteomes" id="UP000189670"/>
    </source>
</evidence>
<proteinExistence type="predicted"/>
<evidence type="ECO:0000313" key="1">
    <source>
        <dbReference type="EMBL" id="ETR69480.1"/>
    </source>
</evidence>
<dbReference type="AlphaFoldDB" id="A0A1V1P3T1"/>
<name>A0A1V1P3T1_9BACT</name>
<comment type="caution">
    <text evidence="1">The sequence shown here is derived from an EMBL/GenBank/DDBJ whole genome shotgun (WGS) entry which is preliminary data.</text>
</comment>
<reference evidence="2" key="1">
    <citation type="submission" date="2012-11" db="EMBL/GenBank/DDBJ databases">
        <authorList>
            <person name="Lucero-Rivera Y.E."/>
            <person name="Tovar-Ramirez D."/>
        </authorList>
    </citation>
    <scope>NUCLEOTIDE SEQUENCE [LARGE SCALE GENOMIC DNA]</scope>
    <source>
        <strain evidence="2">Araruama</strain>
    </source>
</reference>
<protein>
    <submittedName>
        <fullName evidence="1">Uncharacterized protein</fullName>
    </submittedName>
</protein>
<gene>
    <name evidence="1" type="ORF">OMM_03901</name>
</gene>
<sequence>MNSQGIVIINASLLDHMKLTRVWAEIKPPDQNIADSKQVNVPSFITCEMNLKDNNIYQGHSDLFFHEGHYQIIVYGLDHTATLVNPTFAGIDIGENVQKKKQHSLEDMQLIQMKSHSCRQIFNWLTMH</sequence>